<comment type="function">
    <text evidence="9">Catalyzes the first step in the biosynthesis of ornithine lipids, which are phosphorus-free membrane lipids. Catalyzes the 3-hydroxyacyl-acyl carrier protein-dependent acylation of ornithine to form lyso-ornithine lipid (LOL).</text>
</comment>
<evidence type="ECO:0000256" key="3">
    <source>
        <dbReference type="ARBA" id="ARBA00022679"/>
    </source>
</evidence>
<dbReference type="Proteomes" id="UP000244224">
    <property type="component" value="Unassembled WGS sequence"/>
</dbReference>
<evidence type="ECO:0000256" key="9">
    <source>
        <dbReference type="ARBA" id="ARBA00045724"/>
    </source>
</evidence>
<dbReference type="Pfam" id="PF13444">
    <property type="entry name" value="Acetyltransf_5"/>
    <property type="match status" value="1"/>
</dbReference>
<evidence type="ECO:0000256" key="8">
    <source>
        <dbReference type="ARBA" id="ARBA00039866"/>
    </source>
</evidence>
<name>A0A2T6AXN7_9RHOB</name>
<keyword evidence="2" id="KW-0444">Lipid biosynthesis</keyword>
<keyword evidence="5 11" id="KW-0012">Acyltransferase</keyword>
<gene>
    <name evidence="11" type="ORF">C8N34_10966</name>
</gene>
<dbReference type="EC" id="2.3.2.30" evidence="7"/>
<dbReference type="OrthoDB" id="9787072at2"/>
<evidence type="ECO:0000256" key="2">
    <source>
        <dbReference type="ARBA" id="ARBA00022516"/>
    </source>
</evidence>
<dbReference type="Gene3D" id="3.40.630.30">
    <property type="match status" value="1"/>
</dbReference>
<organism evidence="11 12">
    <name type="scientific">Gemmobacter caeni</name>
    <dbReference type="NCBI Taxonomy" id="589035"/>
    <lineage>
        <taxon>Bacteria</taxon>
        <taxon>Pseudomonadati</taxon>
        <taxon>Pseudomonadota</taxon>
        <taxon>Alphaproteobacteria</taxon>
        <taxon>Rhodobacterales</taxon>
        <taxon>Paracoccaceae</taxon>
        <taxon>Gemmobacter</taxon>
    </lineage>
</organism>
<comment type="caution">
    <text evidence="11">The sequence shown here is derived from an EMBL/GenBank/DDBJ whole genome shotgun (WGS) entry which is preliminary data.</text>
</comment>
<reference evidence="11 12" key="1">
    <citation type="submission" date="2018-04" db="EMBL/GenBank/DDBJ databases">
        <title>Genomic Encyclopedia of Archaeal and Bacterial Type Strains, Phase II (KMG-II): from individual species to whole genera.</title>
        <authorList>
            <person name="Goeker M."/>
        </authorList>
    </citation>
    <scope>NUCLEOTIDE SEQUENCE [LARGE SCALE GENOMIC DNA]</scope>
    <source>
        <strain evidence="11 12">DSM 21823</strain>
    </source>
</reference>
<comment type="similarity">
    <text evidence="6">Belongs to the acetyltransferase family. OlsB subfamily.</text>
</comment>
<evidence type="ECO:0000256" key="6">
    <source>
        <dbReference type="ARBA" id="ARBA00038095"/>
    </source>
</evidence>
<evidence type="ECO:0000313" key="11">
    <source>
        <dbReference type="EMBL" id="PTX48559.1"/>
    </source>
</evidence>
<evidence type="ECO:0000256" key="4">
    <source>
        <dbReference type="ARBA" id="ARBA00023098"/>
    </source>
</evidence>
<evidence type="ECO:0000256" key="5">
    <source>
        <dbReference type="ARBA" id="ARBA00023315"/>
    </source>
</evidence>
<evidence type="ECO:0000256" key="10">
    <source>
        <dbReference type="ARBA" id="ARBA00047785"/>
    </source>
</evidence>
<dbReference type="RefSeq" id="WP_108129446.1">
    <property type="nucleotide sequence ID" value="NZ_QBKP01000009.1"/>
</dbReference>
<dbReference type="GO" id="GO:0043810">
    <property type="term" value="F:ornithine-acyl [acyl carrier protein] N-acyltransferase activity"/>
    <property type="evidence" value="ECO:0007669"/>
    <property type="project" value="UniProtKB-EC"/>
</dbReference>
<protein>
    <recommendedName>
        <fullName evidence="8">L-ornithine N(alpha)-acyltransferase</fullName>
        <ecNumber evidence="7">2.3.2.30</ecNumber>
    </recommendedName>
</protein>
<dbReference type="PANTHER" id="PTHR37323">
    <property type="entry name" value="GCN5-RELATED N-ACETYLTRANSFERASE"/>
    <property type="match status" value="1"/>
</dbReference>
<comment type="catalytic activity">
    <reaction evidence="10">
        <text>a (3R)-hydroxyacyl-[ACP] + L-ornithine = a lyso-ornithine lipid + holo-[ACP] + H(+)</text>
        <dbReference type="Rhea" id="RHEA:20633"/>
        <dbReference type="Rhea" id="RHEA-COMP:9685"/>
        <dbReference type="Rhea" id="RHEA-COMP:9945"/>
        <dbReference type="ChEBI" id="CHEBI:15378"/>
        <dbReference type="ChEBI" id="CHEBI:46911"/>
        <dbReference type="ChEBI" id="CHEBI:64479"/>
        <dbReference type="ChEBI" id="CHEBI:78827"/>
        <dbReference type="ChEBI" id="CHEBI:138482"/>
        <dbReference type="EC" id="2.3.2.30"/>
    </reaction>
    <physiologicalReaction direction="left-to-right" evidence="10">
        <dbReference type="Rhea" id="RHEA:20634"/>
    </physiologicalReaction>
</comment>
<sequence>MKTDESLFEVRLAADARDLRAAQRLRYEVFVGEMGSDGPMVDHAARLECDDYDDLCDHLLLIDRSRDPERLEDVVGVYRLLPGARLPEGRDFYSEQEFDLGPLLGGGRRLLELGRSCVHPDYRGGPAMMLMWNKLAEYVLDRDIDLMFGTASFPGTDPASVAEPLAYLYRHHLAPEGLRPVARAPHRLEMDALPPEAVDRRRAMQATPPLIKAYLRLGGFVGDGAWIDHEFNTIDVLLVMDTTQMSARHRDYYTRRRGDEA</sequence>
<keyword evidence="3 11" id="KW-0808">Transferase</keyword>
<dbReference type="GO" id="GO:0006629">
    <property type="term" value="P:lipid metabolic process"/>
    <property type="evidence" value="ECO:0007669"/>
    <property type="project" value="UniProtKB-KW"/>
</dbReference>
<accession>A0A2T6AXN7</accession>
<dbReference type="InterPro" id="IPR016181">
    <property type="entry name" value="Acyl_CoA_acyltransferase"/>
</dbReference>
<comment type="pathway">
    <text evidence="1">Lipid metabolism.</text>
</comment>
<dbReference type="AlphaFoldDB" id="A0A2T6AXN7"/>
<dbReference type="EMBL" id="QBKP01000009">
    <property type="protein sequence ID" value="PTX48559.1"/>
    <property type="molecule type" value="Genomic_DNA"/>
</dbReference>
<evidence type="ECO:0000256" key="1">
    <source>
        <dbReference type="ARBA" id="ARBA00005189"/>
    </source>
</evidence>
<evidence type="ECO:0000313" key="12">
    <source>
        <dbReference type="Proteomes" id="UP000244224"/>
    </source>
</evidence>
<dbReference type="PANTHER" id="PTHR37323:SF1">
    <property type="entry name" value="L-ORNITHINE N(ALPHA)-ACYLTRANSFERASE"/>
    <property type="match status" value="1"/>
</dbReference>
<evidence type="ECO:0000256" key="7">
    <source>
        <dbReference type="ARBA" id="ARBA00039058"/>
    </source>
</evidence>
<keyword evidence="4" id="KW-0443">Lipid metabolism</keyword>
<proteinExistence type="inferred from homology"/>
<dbReference type="SUPFAM" id="SSF55729">
    <property type="entry name" value="Acyl-CoA N-acyltransferases (Nat)"/>
    <property type="match status" value="1"/>
</dbReference>
<dbReference type="InterPro" id="IPR052351">
    <property type="entry name" value="Ornithine_N-alpha-AT"/>
</dbReference>
<keyword evidence="12" id="KW-1185">Reference proteome</keyword>